<evidence type="ECO:0000313" key="8">
    <source>
        <dbReference type="EMBL" id="AZQ61363.1"/>
    </source>
</evidence>
<feature type="domain" description="ABC-2 type transporter transmembrane" evidence="7">
    <location>
        <begin position="19"/>
        <end position="409"/>
    </location>
</feature>
<feature type="transmembrane region" description="Helical" evidence="6">
    <location>
        <begin position="241"/>
        <end position="261"/>
    </location>
</feature>
<feature type="transmembrane region" description="Helical" evidence="6">
    <location>
        <begin position="297"/>
        <end position="317"/>
    </location>
</feature>
<keyword evidence="4 6" id="KW-1133">Transmembrane helix</keyword>
<dbReference type="Proteomes" id="UP000267268">
    <property type="component" value="Chromosome 1"/>
</dbReference>
<dbReference type="InterPro" id="IPR051449">
    <property type="entry name" value="ABC-2_transporter_component"/>
</dbReference>
<evidence type="ECO:0000256" key="1">
    <source>
        <dbReference type="ARBA" id="ARBA00004651"/>
    </source>
</evidence>
<sequence>MNKILLIIKREYITRVRKKSFIVMSILGPLLIIGFYGIIIWASISEGEHKEIAVLDESNLFADAFKQESSAFSFVKIEGGLEEGKESLNNGYIDGILYIPASFTENNTEGVLLFESKGLGAKAVSDLQRNLLDRVRDLRLPQLGVTQAQLNKLEERIPIRTISLTETGEESDSNVAISSVVGIVGGLIIYFFVFMYSTMVMKGVLEEKTSRVVEVIVSSVKPFQLMLGKIIGVGAVGLTQLLLWIVLGVISVTILANFVEIPYEQIQEAKMAQMQPVGQPQLEVDGLSKVYYMMHNFDFIGTILAFIYYFIFAYLMYSSLFAAIGASVDNETDSQQFMLPVTMPLILAIALSGGIVSDPQGSLAFWLSIIPLTSPVVMMIRLPFIGFGYEVILSMVLLFVGFLTALWVAGRIYRIGLLTYGKKPTYAEIFKWMFRKD</sequence>
<dbReference type="InterPro" id="IPR013525">
    <property type="entry name" value="ABC2_TM"/>
</dbReference>
<evidence type="ECO:0000256" key="2">
    <source>
        <dbReference type="ARBA" id="ARBA00022475"/>
    </source>
</evidence>
<dbReference type="Gene3D" id="3.40.190.10">
    <property type="entry name" value="Periplasmic binding protein-like II"/>
    <property type="match status" value="1"/>
</dbReference>
<evidence type="ECO:0000256" key="6">
    <source>
        <dbReference type="SAM" id="Phobius"/>
    </source>
</evidence>
<feature type="transmembrane region" description="Helical" evidence="6">
    <location>
        <begin position="175"/>
        <end position="200"/>
    </location>
</feature>
<organism evidence="8 9">
    <name type="scientific">Flammeovirga pectinis</name>
    <dbReference type="NCBI Taxonomy" id="2494373"/>
    <lineage>
        <taxon>Bacteria</taxon>
        <taxon>Pseudomonadati</taxon>
        <taxon>Bacteroidota</taxon>
        <taxon>Cytophagia</taxon>
        <taxon>Cytophagales</taxon>
        <taxon>Flammeovirgaceae</taxon>
        <taxon>Flammeovirga</taxon>
    </lineage>
</organism>
<dbReference type="Pfam" id="PF12698">
    <property type="entry name" value="ABC2_membrane_3"/>
    <property type="match status" value="1"/>
</dbReference>
<feature type="transmembrane region" description="Helical" evidence="6">
    <location>
        <begin position="363"/>
        <end position="385"/>
    </location>
</feature>
<keyword evidence="2" id="KW-1003">Cell membrane</keyword>
<dbReference type="PANTHER" id="PTHR30294">
    <property type="entry name" value="MEMBRANE COMPONENT OF ABC TRANSPORTER YHHJ-RELATED"/>
    <property type="match status" value="1"/>
</dbReference>
<feature type="transmembrane region" description="Helical" evidence="6">
    <location>
        <begin position="391"/>
        <end position="413"/>
    </location>
</feature>
<evidence type="ECO:0000256" key="5">
    <source>
        <dbReference type="ARBA" id="ARBA00023136"/>
    </source>
</evidence>
<dbReference type="SUPFAM" id="SSF53850">
    <property type="entry name" value="Periplasmic binding protein-like II"/>
    <property type="match status" value="1"/>
</dbReference>
<dbReference type="EMBL" id="CP034562">
    <property type="protein sequence ID" value="AZQ61363.1"/>
    <property type="molecule type" value="Genomic_DNA"/>
</dbReference>
<keyword evidence="5 6" id="KW-0472">Membrane</keyword>
<comment type="subcellular location">
    <subcellularLocation>
        <location evidence="1">Cell membrane</location>
        <topology evidence="1">Multi-pass membrane protein</topology>
    </subcellularLocation>
</comment>
<name>A0A3Q9FJX8_9BACT</name>
<dbReference type="KEGG" id="fll:EI427_03730"/>
<dbReference type="RefSeq" id="WP_126611765.1">
    <property type="nucleotide sequence ID" value="NZ_CP034562.1"/>
</dbReference>
<feature type="transmembrane region" description="Helical" evidence="6">
    <location>
        <begin position="337"/>
        <end position="356"/>
    </location>
</feature>
<feature type="transmembrane region" description="Helical" evidence="6">
    <location>
        <begin position="21"/>
        <end position="44"/>
    </location>
</feature>
<reference evidence="8 9" key="1">
    <citation type="submission" date="2018-12" db="EMBL/GenBank/DDBJ databases">
        <title>Flammeovirga pectinis sp. nov., isolated from the gut of the Korean scallop, Patinopecten yessoensis.</title>
        <authorList>
            <person name="Bae J.-W."/>
            <person name="Jeong Y.-S."/>
            <person name="Kang W."/>
        </authorList>
    </citation>
    <scope>NUCLEOTIDE SEQUENCE [LARGE SCALE GENOMIC DNA]</scope>
    <source>
        <strain evidence="8 9">L12M1</strain>
    </source>
</reference>
<feature type="transmembrane region" description="Helical" evidence="6">
    <location>
        <begin position="212"/>
        <end position="235"/>
    </location>
</feature>
<accession>A0A3Q9FJX8</accession>
<dbReference type="GO" id="GO:0140359">
    <property type="term" value="F:ABC-type transporter activity"/>
    <property type="evidence" value="ECO:0007669"/>
    <property type="project" value="InterPro"/>
</dbReference>
<proteinExistence type="predicted"/>
<dbReference type="GO" id="GO:0005886">
    <property type="term" value="C:plasma membrane"/>
    <property type="evidence" value="ECO:0007669"/>
    <property type="project" value="UniProtKB-SubCell"/>
</dbReference>
<keyword evidence="9" id="KW-1185">Reference proteome</keyword>
<evidence type="ECO:0000313" key="9">
    <source>
        <dbReference type="Proteomes" id="UP000267268"/>
    </source>
</evidence>
<evidence type="ECO:0000256" key="4">
    <source>
        <dbReference type="ARBA" id="ARBA00022989"/>
    </source>
</evidence>
<evidence type="ECO:0000256" key="3">
    <source>
        <dbReference type="ARBA" id="ARBA00022692"/>
    </source>
</evidence>
<evidence type="ECO:0000259" key="7">
    <source>
        <dbReference type="Pfam" id="PF12698"/>
    </source>
</evidence>
<dbReference type="OrthoDB" id="9768837at2"/>
<keyword evidence="3 6" id="KW-0812">Transmembrane</keyword>
<dbReference type="PANTHER" id="PTHR30294:SF29">
    <property type="entry name" value="MULTIDRUG ABC TRANSPORTER PERMEASE YBHS-RELATED"/>
    <property type="match status" value="1"/>
</dbReference>
<protein>
    <submittedName>
        <fullName evidence="8">ABC transporter permease</fullName>
    </submittedName>
</protein>
<gene>
    <name evidence="8" type="ORF">EI427_03730</name>
</gene>
<dbReference type="AlphaFoldDB" id="A0A3Q9FJX8"/>